<dbReference type="CDD" id="cd15841">
    <property type="entry name" value="SNARE_Qc"/>
    <property type="match status" value="1"/>
</dbReference>
<dbReference type="PROSITE" id="PS50192">
    <property type="entry name" value="T_SNARE"/>
    <property type="match status" value="1"/>
</dbReference>
<name>A0A699ZW46_HAELA</name>
<sequence>MCQPAGAGPPGSSAGQQDVEASGSSSSSAPSPHYRDPDIKLPAQYELKLHTETRKQNELLDQIHVGLGDLLNGAKQIGEEIGTQTRALDKVQNRAENTTGRIHEMNNKSQLRDFKVDKDKNP</sequence>
<protein>
    <submittedName>
        <fullName evidence="4">Uncharacterized protein snap34</fullName>
    </submittedName>
</protein>
<evidence type="ECO:0000256" key="2">
    <source>
        <dbReference type="SAM" id="MobiDB-lite"/>
    </source>
</evidence>
<feature type="region of interest" description="Disordered" evidence="2">
    <location>
        <begin position="1"/>
        <end position="40"/>
    </location>
</feature>
<proteinExistence type="predicted"/>
<feature type="domain" description="T-SNARE coiled-coil homology" evidence="3">
    <location>
        <begin position="50"/>
        <end position="112"/>
    </location>
</feature>
<dbReference type="InterPro" id="IPR000727">
    <property type="entry name" value="T_SNARE_dom"/>
</dbReference>
<organism evidence="4 5">
    <name type="scientific">Haematococcus lacustris</name>
    <name type="common">Green alga</name>
    <name type="synonym">Haematococcus pluvialis</name>
    <dbReference type="NCBI Taxonomy" id="44745"/>
    <lineage>
        <taxon>Eukaryota</taxon>
        <taxon>Viridiplantae</taxon>
        <taxon>Chlorophyta</taxon>
        <taxon>core chlorophytes</taxon>
        <taxon>Chlorophyceae</taxon>
        <taxon>CS clade</taxon>
        <taxon>Chlamydomonadales</taxon>
        <taxon>Haematococcaceae</taxon>
        <taxon>Haematococcus</taxon>
    </lineage>
</organism>
<evidence type="ECO:0000256" key="1">
    <source>
        <dbReference type="ARBA" id="ARBA00022927"/>
    </source>
</evidence>
<feature type="compositionally biased region" description="Low complexity" evidence="2">
    <location>
        <begin position="1"/>
        <end position="32"/>
    </location>
</feature>
<reference evidence="4 5" key="1">
    <citation type="submission" date="2020-02" db="EMBL/GenBank/DDBJ databases">
        <title>Draft genome sequence of Haematococcus lacustris strain NIES-144.</title>
        <authorList>
            <person name="Morimoto D."/>
            <person name="Nakagawa S."/>
            <person name="Yoshida T."/>
            <person name="Sawayama S."/>
        </authorList>
    </citation>
    <scope>NUCLEOTIDE SEQUENCE [LARGE SCALE GENOMIC DNA]</scope>
    <source>
        <strain evidence="4 5">NIES-144</strain>
    </source>
</reference>
<dbReference type="SUPFAM" id="SSF58038">
    <property type="entry name" value="SNARE fusion complex"/>
    <property type="match status" value="1"/>
</dbReference>
<feature type="compositionally biased region" description="Basic and acidic residues" evidence="2">
    <location>
        <begin position="101"/>
        <end position="122"/>
    </location>
</feature>
<comment type="caution">
    <text evidence="4">The sequence shown here is derived from an EMBL/GenBank/DDBJ whole genome shotgun (WGS) entry which is preliminary data.</text>
</comment>
<keyword evidence="1" id="KW-0813">Transport</keyword>
<keyword evidence="5" id="KW-1185">Reference proteome</keyword>
<dbReference type="Gene3D" id="1.20.5.110">
    <property type="match status" value="1"/>
</dbReference>
<dbReference type="GO" id="GO:0015031">
    <property type="term" value="P:protein transport"/>
    <property type="evidence" value="ECO:0007669"/>
    <property type="project" value="UniProtKB-KW"/>
</dbReference>
<dbReference type="Proteomes" id="UP000485058">
    <property type="component" value="Unassembled WGS sequence"/>
</dbReference>
<evidence type="ECO:0000313" key="4">
    <source>
        <dbReference type="EMBL" id="GFH20162.1"/>
    </source>
</evidence>
<keyword evidence="1" id="KW-0653">Protein transport</keyword>
<feature type="region of interest" description="Disordered" evidence="2">
    <location>
        <begin position="95"/>
        <end position="122"/>
    </location>
</feature>
<evidence type="ECO:0000313" key="5">
    <source>
        <dbReference type="Proteomes" id="UP000485058"/>
    </source>
</evidence>
<accession>A0A699ZW46</accession>
<evidence type="ECO:0000259" key="3">
    <source>
        <dbReference type="PROSITE" id="PS50192"/>
    </source>
</evidence>
<gene>
    <name evidence="4" type="ORF">HaLaN_17242</name>
</gene>
<dbReference type="EMBL" id="BLLF01001586">
    <property type="protein sequence ID" value="GFH20162.1"/>
    <property type="molecule type" value="Genomic_DNA"/>
</dbReference>
<dbReference type="AlphaFoldDB" id="A0A699ZW46"/>